<dbReference type="Proteomes" id="UP000041254">
    <property type="component" value="Unassembled WGS sequence"/>
</dbReference>
<evidence type="ECO:0000256" key="1">
    <source>
        <dbReference type="SAM" id="MobiDB-lite"/>
    </source>
</evidence>
<dbReference type="InParanoid" id="A0A0G4F7B8"/>
<name>A0A0G4F7B8_VITBC</name>
<evidence type="ECO:0000313" key="2">
    <source>
        <dbReference type="EMBL" id="CEM07907.1"/>
    </source>
</evidence>
<feature type="compositionally biased region" description="Basic residues" evidence="1">
    <location>
        <begin position="42"/>
        <end position="51"/>
    </location>
</feature>
<feature type="region of interest" description="Disordered" evidence="1">
    <location>
        <begin position="1"/>
        <end position="84"/>
    </location>
</feature>
<dbReference type="EMBL" id="CDMY01000380">
    <property type="protein sequence ID" value="CEM07907.1"/>
    <property type="molecule type" value="Genomic_DNA"/>
</dbReference>
<evidence type="ECO:0000313" key="3">
    <source>
        <dbReference type="Proteomes" id="UP000041254"/>
    </source>
</evidence>
<dbReference type="VEuPathDB" id="CryptoDB:Vbra_2513"/>
<organism evidence="2 3">
    <name type="scientific">Vitrella brassicaformis (strain CCMP3155)</name>
    <dbReference type="NCBI Taxonomy" id="1169540"/>
    <lineage>
        <taxon>Eukaryota</taxon>
        <taxon>Sar</taxon>
        <taxon>Alveolata</taxon>
        <taxon>Colpodellida</taxon>
        <taxon>Vitrellaceae</taxon>
        <taxon>Vitrella</taxon>
    </lineage>
</organism>
<reference evidence="2 3" key="1">
    <citation type="submission" date="2014-11" db="EMBL/GenBank/DDBJ databases">
        <authorList>
            <person name="Zhu J."/>
            <person name="Qi W."/>
            <person name="Song R."/>
        </authorList>
    </citation>
    <scope>NUCLEOTIDE SEQUENCE [LARGE SCALE GENOMIC DNA]</scope>
</reference>
<protein>
    <submittedName>
        <fullName evidence="2">Uncharacterized protein</fullName>
    </submittedName>
</protein>
<gene>
    <name evidence="2" type="ORF">Vbra_2513</name>
</gene>
<keyword evidence="3" id="KW-1185">Reference proteome</keyword>
<proteinExistence type="predicted"/>
<feature type="compositionally biased region" description="Basic and acidic residues" evidence="1">
    <location>
        <begin position="228"/>
        <end position="237"/>
    </location>
</feature>
<feature type="region of interest" description="Disordered" evidence="1">
    <location>
        <begin position="202"/>
        <end position="237"/>
    </location>
</feature>
<sequence length="237" mass="24973">MALFDDDDPPMLAAGVGKRTRSASGGHESGDDDLEIAEAPKRLRPPPRNKKPSPTEPSSQAAGGTAAGGGARPSRPGRCGSGGDDFDFDALLEKAITSPEPCASTDAPAPDETISLALDIAWPSGLSGPRRQTIKIRKAVTFGALKQRLVRSRLLRQRGISESVLHRMRFSCDGQLIGNLSTLIGDPDIGLSDGEQIDVSFDPLATSPERRRAQISQPVCGGAAASPRGEREVIELD</sequence>
<dbReference type="AlphaFoldDB" id="A0A0G4F7B8"/>
<accession>A0A0G4F7B8</accession>